<evidence type="ECO:0000313" key="2">
    <source>
        <dbReference type="EMBL" id="BES90179.1"/>
    </source>
</evidence>
<evidence type="ECO:0000256" key="1">
    <source>
        <dbReference type="SAM" id="MobiDB-lite"/>
    </source>
</evidence>
<protein>
    <submittedName>
        <fullName evidence="2">Uncharacterized protein</fullName>
    </submittedName>
</protein>
<reference evidence="2 3" key="1">
    <citation type="submission" date="2023-09" db="EMBL/GenBank/DDBJ databases">
        <title>Nesidiocoris tenuis whole genome shotgun sequence.</title>
        <authorList>
            <person name="Shibata T."/>
            <person name="Shimoda M."/>
            <person name="Kobayashi T."/>
            <person name="Uehara T."/>
        </authorList>
    </citation>
    <scope>NUCLEOTIDE SEQUENCE [LARGE SCALE GENOMIC DNA]</scope>
    <source>
        <strain evidence="2 3">Japan</strain>
    </source>
</reference>
<keyword evidence="3" id="KW-1185">Reference proteome</keyword>
<accession>A0ABN7AG72</accession>
<dbReference type="Proteomes" id="UP001307889">
    <property type="component" value="Chromosome 2"/>
</dbReference>
<name>A0ABN7AG72_9HEMI</name>
<dbReference type="EMBL" id="AP028910">
    <property type="protein sequence ID" value="BES90179.1"/>
    <property type="molecule type" value="Genomic_DNA"/>
</dbReference>
<organism evidence="2 3">
    <name type="scientific">Nesidiocoris tenuis</name>
    <dbReference type="NCBI Taxonomy" id="355587"/>
    <lineage>
        <taxon>Eukaryota</taxon>
        <taxon>Metazoa</taxon>
        <taxon>Ecdysozoa</taxon>
        <taxon>Arthropoda</taxon>
        <taxon>Hexapoda</taxon>
        <taxon>Insecta</taxon>
        <taxon>Pterygota</taxon>
        <taxon>Neoptera</taxon>
        <taxon>Paraneoptera</taxon>
        <taxon>Hemiptera</taxon>
        <taxon>Heteroptera</taxon>
        <taxon>Panheteroptera</taxon>
        <taxon>Cimicomorpha</taxon>
        <taxon>Miridae</taxon>
        <taxon>Dicyphina</taxon>
        <taxon>Nesidiocoris</taxon>
    </lineage>
</organism>
<evidence type="ECO:0000313" key="3">
    <source>
        <dbReference type="Proteomes" id="UP001307889"/>
    </source>
</evidence>
<sequence length="87" mass="9403">MVTISYRSAEARLNTGRCMIVEAARSRDNSRLSSAIRLIPKSPATLGPLTLPLSPRNAPNEQKGRKSEGVICNPSEPRSQRLGPGFA</sequence>
<gene>
    <name evidence="2" type="ORF">NTJ_02987</name>
</gene>
<feature type="region of interest" description="Disordered" evidence="1">
    <location>
        <begin position="42"/>
        <end position="87"/>
    </location>
</feature>
<proteinExistence type="predicted"/>